<protein>
    <submittedName>
        <fullName evidence="2">Uncharacterized protein</fullName>
    </submittedName>
</protein>
<reference evidence="2" key="1">
    <citation type="submission" date="2019-12" db="EMBL/GenBank/DDBJ databases">
        <title>Genome sequencing and annotation of Brassica cretica.</title>
        <authorList>
            <person name="Studholme D.J."/>
            <person name="Sarris P."/>
        </authorList>
    </citation>
    <scope>NUCLEOTIDE SEQUENCE</scope>
    <source>
        <strain evidence="2">PFS-109/04</strain>
        <tissue evidence="2">Leaf</tissue>
    </source>
</reference>
<proteinExistence type="predicted"/>
<feature type="transmembrane region" description="Helical" evidence="1">
    <location>
        <begin position="52"/>
        <end position="76"/>
    </location>
</feature>
<organism evidence="2 3">
    <name type="scientific">Brassica cretica</name>
    <name type="common">Mustard</name>
    <dbReference type="NCBI Taxonomy" id="69181"/>
    <lineage>
        <taxon>Eukaryota</taxon>
        <taxon>Viridiplantae</taxon>
        <taxon>Streptophyta</taxon>
        <taxon>Embryophyta</taxon>
        <taxon>Tracheophyta</taxon>
        <taxon>Spermatophyta</taxon>
        <taxon>Magnoliopsida</taxon>
        <taxon>eudicotyledons</taxon>
        <taxon>Gunneridae</taxon>
        <taxon>Pentapetalae</taxon>
        <taxon>rosids</taxon>
        <taxon>malvids</taxon>
        <taxon>Brassicales</taxon>
        <taxon>Brassicaceae</taxon>
        <taxon>Brassiceae</taxon>
        <taxon>Brassica</taxon>
    </lineage>
</organism>
<dbReference type="EMBL" id="QGKX02001521">
    <property type="protein sequence ID" value="KAF3507719.1"/>
    <property type="molecule type" value="Genomic_DNA"/>
</dbReference>
<accession>A0A8S9NW26</accession>
<keyword evidence="1" id="KW-0812">Transmembrane</keyword>
<evidence type="ECO:0000313" key="2">
    <source>
        <dbReference type="EMBL" id="KAF3507719.1"/>
    </source>
</evidence>
<evidence type="ECO:0000313" key="3">
    <source>
        <dbReference type="Proteomes" id="UP000712600"/>
    </source>
</evidence>
<sequence>MGVAKSSLLPWIRVAPCRRTALVLAVRFSTYLARELIALSCSADFFSKFENIFLTSSNAAVFASALIAVTFVAGVFSTLSSATVPPRFWLVIEIVSTCLIERWWLRVRLIRTPPLPLLLAPNCGNRNSHCRIPLN</sequence>
<name>A0A8S9NW26_BRACR</name>
<dbReference type="AlphaFoldDB" id="A0A8S9NW26"/>
<keyword evidence="1" id="KW-1133">Transmembrane helix</keyword>
<dbReference type="Proteomes" id="UP000712600">
    <property type="component" value="Unassembled WGS sequence"/>
</dbReference>
<comment type="caution">
    <text evidence="2">The sequence shown here is derived from an EMBL/GenBank/DDBJ whole genome shotgun (WGS) entry which is preliminary data.</text>
</comment>
<evidence type="ECO:0000256" key="1">
    <source>
        <dbReference type="SAM" id="Phobius"/>
    </source>
</evidence>
<keyword evidence="1" id="KW-0472">Membrane</keyword>
<gene>
    <name evidence="2" type="ORF">F2Q69_00006597</name>
</gene>